<dbReference type="AlphaFoldDB" id="A0A1T4Z7B7"/>
<evidence type="ECO:0000256" key="1">
    <source>
        <dbReference type="SAM" id="Phobius"/>
    </source>
</evidence>
<protein>
    <submittedName>
        <fullName evidence="2">Uncharacterized protein</fullName>
    </submittedName>
</protein>
<dbReference type="EMBL" id="LT796768">
    <property type="protein sequence ID" value="SKB09753.1"/>
    <property type="molecule type" value="Genomic_DNA"/>
</dbReference>
<keyword evidence="1" id="KW-0812">Transmembrane</keyword>
<dbReference type="Proteomes" id="UP000191040">
    <property type="component" value="Chromosome I"/>
</dbReference>
<organism evidence="2 3">
    <name type="scientific">Aeromicrobium choanae</name>
    <dbReference type="NCBI Taxonomy" id="1736691"/>
    <lineage>
        <taxon>Bacteria</taxon>
        <taxon>Bacillati</taxon>
        <taxon>Actinomycetota</taxon>
        <taxon>Actinomycetes</taxon>
        <taxon>Propionibacteriales</taxon>
        <taxon>Nocardioidaceae</taxon>
        <taxon>Aeromicrobium</taxon>
    </lineage>
</organism>
<dbReference type="OrthoDB" id="3748952at2"/>
<accession>A0A1T4Z7B7</accession>
<proteinExistence type="predicted"/>
<feature type="transmembrane region" description="Helical" evidence="1">
    <location>
        <begin position="79"/>
        <end position="101"/>
    </location>
</feature>
<evidence type="ECO:0000313" key="3">
    <source>
        <dbReference type="Proteomes" id="UP000191040"/>
    </source>
</evidence>
<keyword evidence="1" id="KW-1133">Transmembrane helix</keyword>
<dbReference type="RefSeq" id="WP_153303043.1">
    <property type="nucleotide sequence ID" value="NZ_LT796768.1"/>
</dbReference>
<keyword evidence="1" id="KW-0472">Membrane</keyword>
<name>A0A1T4Z7B7_9ACTN</name>
<sequence length="102" mass="10638">MSYVVVGTRVGDQWAVDVSGVGTSTAEDLAQVEACAREVLREHGVADHATVDLQLLLPDFEVDLRQHGVPDHGLGPVELVSGAIALVVVVGAIAFLLGRLLG</sequence>
<gene>
    <name evidence="2" type="ORF">SAMN06295964_2875</name>
</gene>
<evidence type="ECO:0000313" key="2">
    <source>
        <dbReference type="EMBL" id="SKB09753.1"/>
    </source>
</evidence>
<reference evidence="3" key="1">
    <citation type="submission" date="2017-02" db="EMBL/GenBank/DDBJ databases">
        <authorList>
            <person name="Varghese N."/>
            <person name="Submissions S."/>
        </authorList>
    </citation>
    <scope>NUCLEOTIDE SEQUENCE [LARGE SCALE GENOMIC DNA]</scope>
    <source>
        <strain evidence="3">9H-4</strain>
    </source>
</reference>
<keyword evidence="3" id="KW-1185">Reference proteome</keyword>